<keyword evidence="4" id="KW-0804">Transcription</keyword>
<gene>
    <name evidence="6" type="ORF">MNODULE_18845</name>
</gene>
<keyword evidence="7" id="KW-1185">Reference proteome</keyword>
<feature type="domain" description="HTH cro/C1-type" evidence="5">
    <location>
        <begin position="7"/>
        <end position="59"/>
    </location>
</feature>
<dbReference type="Gene3D" id="1.10.260.40">
    <property type="entry name" value="lambda repressor-like DNA-binding domains"/>
    <property type="match status" value="1"/>
</dbReference>
<evidence type="ECO:0000256" key="3">
    <source>
        <dbReference type="ARBA" id="ARBA00023125"/>
    </source>
</evidence>
<reference evidence="6 7" key="1">
    <citation type="journal article" date="2020" name="Nature">
        <title>Bacterial chemolithoautotrophy via manganese oxidation.</title>
        <authorList>
            <person name="Yu H."/>
            <person name="Leadbetter J.R."/>
        </authorList>
    </citation>
    <scope>NUCLEOTIDE SEQUENCE [LARGE SCALE GENOMIC DNA]</scope>
    <source>
        <strain evidence="6 7">Mn-1</strain>
    </source>
</reference>
<evidence type="ECO:0000256" key="1">
    <source>
        <dbReference type="ARBA" id="ARBA00006157"/>
    </source>
</evidence>
<dbReference type="PROSITE" id="PS50943">
    <property type="entry name" value="HTH_CROC1"/>
    <property type="match status" value="1"/>
</dbReference>
<dbReference type="SUPFAM" id="SSF47413">
    <property type="entry name" value="lambda repressor-like DNA-binding domains"/>
    <property type="match status" value="1"/>
</dbReference>
<dbReference type="AlphaFoldDB" id="A0A7X6DSZ0"/>
<dbReference type="GO" id="GO:0003677">
    <property type="term" value="F:DNA binding"/>
    <property type="evidence" value="ECO:0007669"/>
    <property type="project" value="UniProtKB-KW"/>
</dbReference>
<dbReference type="EMBL" id="VTOW01000004">
    <property type="protein sequence ID" value="NKE72812.1"/>
    <property type="molecule type" value="Genomic_DNA"/>
</dbReference>
<name>A0A7X6DSZ0_9BACT</name>
<evidence type="ECO:0000313" key="6">
    <source>
        <dbReference type="EMBL" id="NKE72812.1"/>
    </source>
</evidence>
<proteinExistence type="inferred from homology"/>
<accession>A0A7X6DSZ0</accession>
<organism evidence="6 7">
    <name type="scientific">Candidatus Manganitrophus noduliformans</name>
    <dbReference type="NCBI Taxonomy" id="2606439"/>
    <lineage>
        <taxon>Bacteria</taxon>
        <taxon>Pseudomonadati</taxon>
        <taxon>Nitrospirota</taxon>
        <taxon>Nitrospiria</taxon>
        <taxon>Candidatus Troglogloeales</taxon>
        <taxon>Candidatus Manganitrophaceae</taxon>
        <taxon>Candidatus Manganitrophus</taxon>
    </lineage>
</organism>
<comment type="similarity">
    <text evidence="1">Belongs to the ner transcriptional regulatory family.</text>
</comment>
<dbReference type="InterPro" id="IPR001387">
    <property type="entry name" value="Cro/C1-type_HTH"/>
</dbReference>
<dbReference type="InterPro" id="IPR038722">
    <property type="entry name" value="Ner_HTH_dom"/>
</dbReference>
<dbReference type="Pfam" id="PF13693">
    <property type="entry name" value="HTH_35"/>
    <property type="match status" value="1"/>
</dbReference>
<evidence type="ECO:0000259" key="5">
    <source>
        <dbReference type="PROSITE" id="PS50943"/>
    </source>
</evidence>
<sequence>MNAMDRKILMLRKGITQAEIARRLGVSGATVSLVVSGRMRSRRVEQAIAETLGLPREILWPDRRGR</sequence>
<dbReference type="Proteomes" id="UP000534783">
    <property type="component" value="Unassembled WGS sequence"/>
</dbReference>
<comment type="caution">
    <text evidence="6">The sequence shown here is derived from an EMBL/GenBank/DDBJ whole genome shotgun (WGS) entry which is preliminary data.</text>
</comment>
<keyword evidence="2" id="KW-0805">Transcription regulation</keyword>
<dbReference type="InterPro" id="IPR010982">
    <property type="entry name" value="Lambda_DNA-bd_dom_sf"/>
</dbReference>
<dbReference type="SMART" id="SM00530">
    <property type="entry name" value="HTH_XRE"/>
    <property type="match status" value="1"/>
</dbReference>
<protein>
    <submittedName>
        <fullName evidence="6">Transcriptional regulator</fullName>
    </submittedName>
</protein>
<keyword evidence="3" id="KW-0238">DNA-binding</keyword>
<dbReference type="RefSeq" id="WP_168062748.1">
    <property type="nucleotide sequence ID" value="NZ_VTOW01000004.1"/>
</dbReference>
<evidence type="ECO:0000256" key="2">
    <source>
        <dbReference type="ARBA" id="ARBA00023015"/>
    </source>
</evidence>
<dbReference type="CDD" id="cd00093">
    <property type="entry name" value="HTH_XRE"/>
    <property type="match status" value="1"/>
</dbReference>
<evidence type="ECO:0000313" key="7">
    <source>
        <dbReference type="Proteomes" id="UP000534783"/>
    </source>
</evidence>
<evidence type="ECO:0000256" key="4">
    <source>
        <dbReference type="ARBA" id="ARBA00023163"/>
    </source>
</evidence>